<dbReference type="STRING" id="104452.A0A0L7LUX4"/>
<comment type="similarity">
    <text evidence="2">Belongs to the TMEM201 family.</text>
</comment>
<evidence type="ECO:0000256" key="4">
    <source>
        <dbReference type="ARBA" id="ARBA00022989"/>
    </source>
</evidence>
<keyword evidence="6" id="KW-0539">Nucleus</keyword>
<dbReference type="PANTHER" id="PTHR28646">
    <property type="entry name" value="TRANSMEMBRANE PROTEIN 201"/>
    <property type="match status" value="1"/>
</dbReference>
<keyword evidence="5 8" id="KW-0472">Membrane</keyword>
<dbReference type="GO" id="GO:0005521">
    <property type="term" value="F:lamin binding"/>
    <property type="evidence" value="ECO:0007669"/>
    <property type="project" value="TreeGrafter"/>
</dbReference>
<protein>
    <recommendedName>
        <fullName evidence="9">Ima1 N-terminal domain-containing protein</fullName>
    </recommendedName>
</protein>
<proteinExistence type="inferred from homology"/>
<dbReference type="Pfam" id="PF09779">
    <property type="entry name" value="Ima1_N"/>
    <property type="match status" value="1"/>
</dbReference>
<dbReference type="AlphaFoldDB" id="A0A0L7LUX4"/>
<sequence length="644" mass="72257">MNNHDKMEVILIGATWTLCIILLSKILFRLRSTLPWRVNCWFCNSNSWVKYPEHNSWTCPHCEQYNGFTKDGDYNKILTTANAQPMPMTPRAFHKSPPKNGLCKMCNINQQLKVAQLANFIPMNEKKFDEEIETYREKSILLGTKLLESRTPEKKTTKNDTQATALQALINNTSMLITIILFLLISYEFYTDLMKNKNLSKTITNVEEIIKALVDRVYSIIKMYMFLTFPSMESYIPDVHINTIDMLPKTFNFRHNLKLDDVNLTTQKALGGFVCLIQIVANIWNVNSVKHTIIIDLLWSIFVISIGEYIAVLNPVITRFIKSPIKKMKKLTNASMNGFLDNDETSDTDDDVSLSKFGVHNLSESSNETASPLNASILNGRCFSPKNNSIWSKPKLNSTFCVGSVHSQSQSTIPDTVFAKPSFDSYRKLAKDDSDSDLDQSISCLSIGPTKSKKKKVNPVFLLRKFTATPSFRAPMPTSRPLLSPSKLGHTASWVAGGYWGSDGEEVAKQQNIVTTADASRSSSQSSGFESQTSSLNQRNLLSQPTSREPSIGVEPMVLDRFPNMSNLSSYITPNNFSRISSPVFPQMQFNNHVHIPRAQFSQPSVAASVYSQQTQRLYNQGGMFNPPGGSGLIKLPPVNTLSL</sequence>
<dbReference type="Proteomes" id="UP000037510">
    <property type="component" value="Unassembled WGS sequence"/>
</dbReference>
<feature type="transmembrane region" description="Helical" evidence="8">
    <location>
        <begin position="298"/>
        <end position="321"/>
    </location>
</feature>
<dbReference type="PANTHER" id="PTHR28646:SF1">
    <property type="entry name" value="TRANSMEMBRANE PROTEIN 201"/>
    <property type="match status" value="1"/>
</dbReference>
<accession>A0A0L7LUX4</accession>
<comment type="subcellular location">
    <subcellularLocation>
        <location evidence="1">Nucleus inner membrane</location>
        <topology evidence="1">Multi-pass membrane protein</topology>
    </subcellularLocation>
</comment>
<comment type="caution">
    <text evidence="10">The sequence shown here is derived from an EMBL/GenBank/DDBJ whole genome shotgun (WGS) entry which is preliminary data.</text>
</comment>
<evidence type="ECO:0000256" key="3">
    <source>
        <dbReference type="ARBA" id="ARBA00022692"/>
    </source>
</evidence>
<keyword evidence="11" id="KW-1185">Reference proteome</keyword>
<dbReference type="InterPro" id="IPR040041">
    <property type="entry name" value="TMEM201"/>
</dbReference>
<feature type="region of interest" description="Disordered" evidence="7">
    <location>
        <begin position="515"/>
        <end position="552"/>
    </location>
</feature>
<evidence type="ECO:0000256" key="5">
    <source>
        <dbReference type="ARBA" id="ARBA00023136"/>
    </source>
</evidence>
<dbReference type="GO" id="GO:0051015">
    <property type="term" value="F:actin filament binding"/>
    <property type="evidence" value="ECO:0007669"/>
    <property type="project" value="TreeGrafter"/>
</dbReference>
<feature type="compositionally biased region" description="Polar residues" evidence="7">
    <location>
        <begin position="536"/>
        <end position="549"/>
    </location>
</feature>
<keyword evidence="3 8" id="KW-0812">Transmembrane</keyword>
<dbReference type="GO" id="GO:0005637">
    <property type="term" value="C:nuclear inner membrane"/>
    <property type="evidence" value="ECO:0007669"/>
    <property type="project" value="UniProtKB-SubCell"/>
</dbReference>
<reference evidence="10 11" key="1">
    <citation type="journal article" date="2015" name="Genome Biol. Evol.">
        <title>The genome of winter moth (Operophtera brumata) provides a genomic perspective on sexual dimorphism and phenology.</title>
        <authorList>
            <person name="Derks M.F."/>
            <person name="Smit S."/>
            <person name="Salis L."/>
            <person name="Schijlen E."/>
            <person name="Bossers A."/>
            <person name="Mateman C."/>
            <person name="Pijl A.S."/>
            <person name="de Ridder D."/>
            <person name="Groenen M.A."/>
            <person name="Visser M.E."/>
            <person name="Megens H.J."/>
        </authorList>
    </citation>
    <scope>NUCLEOTIDE SEQUENCE [LARGE SCALE GENOMIC DNA]</scope>
    <source>
        <strain evidence="10">WM2013NL</strain>
        <tissue evidence="10">Head and thorax</tissue>
    </source>
</reference>
<evidence type="ECO:0000256" key="6">
    <source>
        <dbReference type="ARBA" id="ARBA00023242"/>
    </source>
</evidence>
<dbReference type="EMBL" id="JTDY01000038">
    <property type="protein sequence ID" value="KOB79252.1"/>
    <property type="molecule type" value="Genomic_DNA"/>
</dbReference>
<feature type="transmembrane region" description="Helical" evidence="8">
    <location>
        <begin position="169"/>
        <end position="190"/>
    </location>
</feature>
<evidence type="ECO:0000313" key="11">
    <source>
        <dbReference type="Proteomes" id="UP000037510"/>
    </source>
</evidence>
<keyword evidence="4 8" id="KW-1133">Transmembrane helix</keyword>
<feature type="transmembrane region" description="Helical" evidence="8">
    <location>
        <begin position="269"/>
        <end position="286"/>
    </location>
</feature>
<evidence type="ECO:0000313" key="10">
    <source>
        <dbReference type="EMBL" id="KOB79252.1"/>
    </source>
</evidence>
<evidence type="ECO:0000256" key="7">
    <source>
        <dbReference type="SAM" id="MobiDB-lite"/>
    </source>
</evidence>
<evidence type="ECO:0000259" key="9">
    <source>
        <dbReference type="Pfam" id="PF09779"/>
    </source>
</evidence>
<dbReference type="GO" id="GO:0030473">
    <property type="term" value="P:nuclear migration along microtubule"/>
    <property type="evidence" value="ECO:0007669"/>
    <property type="project" value="TreeGrafter"/>
</dbReference>
<feature type="compositionally biased region" description="Low complexity" evidence="7">
    <location>
        <begin position="520"/>
        <end position="535"/>
    </location>
</feature>
<evidence type="ECO:0000256" key="2">
    <source>
        <dbReference type="ARBA" id="ARBA00007600"/>
    </source>
</evidence>
<gene>
    <name evidence="10" type="ORF">OBRU01_00120</name>
</gene>
<dbReference type="InterPro" id="IPR018617">
    <property type="entry name" value="Ima1_N"/>
</dbReference>
<organism evidence="10 11">
    <name type="scientific">Operophtera brumata</name>
    <name type="common">Winter moth</name>
    <name type="synonym">Phalaena brumata</name>
    <dbReference type="NCBI Taxonomy" id="104452"/>
    <lineage>
        <taxon>Eukaryota</taxon>
        <taxon>Metazoa</taxon>
        <taxon>Ecdysozoa</taxon>
        <taxon>Arthropoda</taxon>
        <taxon>Hexapoda</taxon>
        <taxon>Insecta</taxon>
        <taxon>Pterygota</taxon>
        <taxon>Neoptera</taxon>
        <taxon>Endopterygota</taxon>
        <taxon>Lepidoptera</taxon>
        <taxon>Glossata</taxon>
        <taxon>Ditrysia</taxon>
        <taxon>Geometroidea</taxon>
        <taxon>Geometridae</taxon>
        <taxon>Larentiinae</taxon>
        <taxon>Operophtera</taxon>
    </lineage>
</organism>
<evidence type="ECO:0000256" key="1">
    <source>
        <dbReference type="ARBA" id="ARBA00004473"/>
    </source>
</evidence>
<feature type="transmembrane region" description="Helical" evidence="8">
    <location>
        <begin position="9"/>
        <end position="28"/>
    </location>
</feature>
<name>A0A0L7LUX4_OPEBR</name>
<feature type="domain" description="Ima1 N-terminal" evidence="9">
    <location>
        <begin position="38"/>
        <end position="138"/>
    </location>
</feature>
<evidence type="ECO:0000256" key="8">
    <source>
        <dbReference type="SAM" id="Phobius"/>
    </source>
</evidence>